<organism evidence="1 2">
    <name type="scientific">Actinacidiphila glaucinigra</name>
    <dbReference type="NCBI Taxonomy" id="235986"/>
    <lineage>
        <taxon>Bacteria</taxon>
        <taxon>Bacillati</taxon>
        <taxon>Actinomycetota</taxon>
        <taxon>Actinomycetes</taxon>
        <taxon>Kitasatosporales</taxon>
        <taxon>Streptomycetaceae</taxon>
        <taxon>Actinacidiphila</taxon>
    </lineage>
</organism>
<dbReference type="AlphaFoldDB" id="A0A239HSJ9"/>
<reference evidence="1 2" key="1">
    <citation type="submission" date="2017-06" db="EMBL/GenBank/DDBJ databases">
        <authorList>
            <person name="Kim H.J."/>
            <person name="Triplett B.A."/>
        </authorList>
    </citation>
    <scope>NUCLEOTIDE SEQUENCE [LARGE SCALE GENOMIC DNA]</scope>
    <source>
        <strain evidence="1 2">CGMCC 4.1858</strain>
    </source>
</reference>
<dbReference type="RefSeq" id="WP_089225301.1">
    <property type="nucleotide sequence ID" value="NZ_FZOF01000009.1"/>
</dbReference>
<name>A0A239HSJ9_9ACTN</name>
<keyword evidence="2" id="KW-1185">Reference proteome</keyword>
<dbReference type="OrthoDB" id="3699147at2"/>
<protein>
    <submittedName>
        <fullName evidence="1">Uncharacterized protein</fullName>
    </submittedName>
</protein>
<sequence>MKDAWQLRRGEEVIGRLVLETVDMFWYDCRFEASTGWTTLRPHMEALRAAAERSDMDAIHKVDEAISALSLELAPEDGGEPIRDFLVRIKGDSARFRY</sequence>
<dbReference type="EMBL" id="FZOF01000009">
    <property type="protein sequence ID" value="SNS84155.1"/>
    <property type="molecule type" value="Genomic_DNA"/>
</dbReference>
<evidence type="ECO:0000313" key="2">
    <source>
        <dbReference type="Proteomes" id="UP000198280"/>
    </source>
</evidence>
<gene>
    <name evidence="1" type="ORF">SAMN05216252_10970</name>
</gene>
<evidence type="ECO:0000313" key="1">
    <source>
        <dbReference type="EMBL" id="SNS84155.1"/>
    </source>
</evidence>
<dbReference type="Proteomes" id="UP000198280">
    <property type="component" value="Unassembled WGS sequence"/>
</dbReference>
<proteinExistence type="predicted"/>
<accession>A0A239HSJ9</accession>